<name>A0A381S7H7_9ZZZZ</name>
<accession>A0A381S7H7</accession>
<reference evidence="1" key="1">
    <citation type="submission" date="2018-05" db="EMBL/GenBank/DDBJ databases">
        <authorList>
            <person name="Lanie J.A."/>
            <person name="Ng W.-L."/>
            <person name="Kazmierczak K.M."/>
            <person name="Andrzejewski T.M."/>
            <person name="Davidsen T.M."/>
            <person name="Wayne K.J."/>
            <person name="Tettelin H."/>
            <person name="Glass J.I."/>
            <person name="Rusch D."/>
            <person name="Podicherti R."/>
            <person name="Tsui H.-C.T."/>
            <person name="Winkler M.E."/>
        </authorList>
    </citation>
    <scope>NUCLEOTIDE SEQUENCE</scope>
</reference>
<organism evidence="1">
    <name type="scientific">marine metagenome</name>
    <dbReference type="NCBI Taxonomy" id="408172"/>
    <lineage>
        <taxon>unclassified sequences</taxon>
        <taxon>metagenomes</taxon>
        <taxon>ecological metagenomes</taxon>
    </lineage>
</organism>
<protein>
    <submittedName>
        <fullName evidence="1">Uncharacterized protein</fullName>
    </submittedName>
</protein>
<sequence>MTDSSFRSAVINQDMQACQKFYSQNLSGTELVQILNDLLFCSVSVKQSTIQDLHPVCVLNSIKNLIGDDRENPSKLLLEFASNYLCGFEFRDDDETQLDDVVRDGIGLTAFLGDLEDACQQGEWEDLQKLTAKTFMASDRSRGTMDAFAELALQDCERSAIFIFHLLRAYQFQEVKEDNWAFTKCILEWLRGKALPEPHDQADSSPSEVHDLVIESGDLSLLGAVSRLWEGDYVRIRGYQREVSHWCSQAFYTTLNIKPSLNHWLLKDKKRKFIHQAETIVKSQKSQSEKANALVILEAVRSLLKTASPTQFGILGARLDQLIR</sequence>
<dbReference type="EMBL" id="UINC01002686">
    <property type="protein sequence ID" value="SUZ99268.1"/>
    <property type="molecule type" value="Genomic_DNA"/>
</dbReference>
<proteinExistence type="predicted"/>
<gene>
    <name evidence="1" type="ORF">METZ01_LOCUS52122</name>
</gene>
<dbReference type="AlphaFoldDB" id="A0A381S7H7"/>
<evidence type="ECO:0000313" key="1">
    <source>
        <dbReference type="EMBL" id="SUZ99268.1"/>
    </source>
</evidence>